<dbReference type="Pfam" id="PF08881">
    <property type="entry name" value="CVNH"/>
    <property type="match status" value="1"/>
</dbReference>
<dbReference type="EMBL" id="QVQW01000035">
    <property type="protein sequence ID" value="RKU44085.1"/>
    <property type="molecule type" value="Genomic_DNA"/>
</dbReference>
<accession>A0A420Y886</accession>
<organism evidence="3 4">
    <name type="scientific">Coniochaeta pulveracea</name>
    <dbReference type="NCBI Taxonomy" id="177199"/>
    <lineage>
        <taxon>Eukaryota</taxon>
        <taxon>Fungi</taxon>
        <taxon>Dikarya</taxon>
        <taxon>Ascomycota</taxon>
        <taxon>Pezizomycotina</taxon>
        <taxon>Sordariomycetes</taxon>
        <taxon>Sordariomycetidae</taxon>
        <taxon>Coniochaetales</taxon>
        <taxon>Coniochaetaceae</taxon>
        <taxon>Coniochaeta</taxon>
    </lineage>
</organism>
<comment type="caution">
    <text evidence="3">The sequence shown here is derived from an EMBL/GenBank/DDBJ whole genome shotgun (WGS) entry which is preliminary data.</text>
</comment>
<dbReference type="Proteomes" id="UP000275385">
    <property type="component" value="Unassembled WGS sequence"/>
</dbReference>
<proteinExistence type="predicted"/>
<dbReference type="InterPro" id="IPR011058">
    <property type="entry name" value="Cyanovirin-N"/>
</dbReference>
<feature type="chain" id="PRO_5019442686" description="Cyanovirin-N domain-containing protein" evidence="1">
    <location>
        <begin position="18"/>
        <end position="146"/>
    </location>
</feature>
<gene>
    <name evidence="3" type="ORF">DL546_007278</name>
</gene>
<name>A0A420Y886_9PEZI</name>
<dbReference type="AlphaFoldDB" id="A0A420Y886"/>
<keyword evidence="4" id="KW-1185">Reference proteome</keyword>
<protein>
    <recommendedName>
        <fullName evidence="2">Cyanovirin-N domain-containing protein</fullName>
    </recommendedName>
</protein>
<evidence type="ECO:0000313" key="3">
    <source>
        <dbReference type="EMBL" id="RKU44085.1"/>
    </source>
</evidence>
<dbReference type="InterPro" id="IPR036673">
    <property type="entry name" value="Cyanovirin-N_sf"/>
</dbReference>
<dbReference type="OrthoDB" id="2947935at2759"/>
<keyword evidence="1" id="KW-0732">Signal</keyword>
<dbReference type="Gene3D" id="2.30.60.10">
    <property type="entry name" value="Cyanovirin-N"/>
    <property type="match status" value="1"/>
</dbReference>
<dbReference type="SUPFAM" id="SSF51322">
    <property type="entry name" value="Cyanovirin-N"/>
    <property type="match status" value="1"/>
</dbReference>
<dbReference type="SMART" id="SM01111">
    <property type="entry name" value="CVNH"/>
    <property type="match status" value="1"/>
</dbReference>
<evidence type="ECO:0000259" key="2">
    <source>
        <dbReference type="SMART" id="SM01111"/>
    </source>
</evidence>
<feature type="signal peptide" evidence="1">
    <location>
        <begin position="1"/>
        <end position="17"/>
    </location>
</feature>
<feature type="domain" description="Cyanovirin-N" evidence="2">
    <location>
        <begin position="22"/>
        <end position="138"/>
    </location>
</feature>
<reference evidence="3 4" key="1">
    <citation type="submission" date="2018-08" db="EMBL/GenBank/DDBJ databases">
        <title>Draft genome of the lignicolous fungus Coniochaeta pulveracea.</title>
        <authorList>
            <person name="Borstlap C.J."/>
            <person name="De Witt R.N."/>
            <person name="Botha A."/>
            <person name="Volschenk H."/>
        </authorList>
    </citation>
    <scope>NUCLEOTIDE SEQUENCE [LARGE SCALE GENOMIC DNA]</scope>
    <source>
        <strain evidence="3 4">CAB683</strain>
    </source>
</reference>
<sequence>MKVSIQSTLFFALAVSAAPLDNFIGSCDAGSVKVSGRTLTANCKNIVGQSVCSKLDLNRCIKNSYGQLQPDPTGAGPHYGDQCISCSNAQPSSGILTGGPTLLNCQCNPGTGAPQANWPTAIFDLNTVVDNVNGKLECYGIKSTNC</sequence>
<evidence type="ECO:0000256" key="1">
    <source>
        <dbReference type="SAM" id="SignalP"/>
    </source>
</evidence>
<evidence type="ECO:0000313" key="4">
    <source>
        <dbReference type="Proteomes" id="UP000275385"/>
    </source>
</evidence>